<dbReference type="GO" id="GO:0008270">
    <property type="term" value="F:zinc ion binding"/>
    <property type="evidence" value="ECO:0007669"/>
    <property type="project" value="UniProtKB-KW"/>
</dbReference>
<dbReference type="InterPro" id="IPR001305">
    <property type="entry name" value="HSP_DnaJ_Cys-rich_dom"/>
</dbReference>
<comment type="caution">
    <text evidence="7">The sequence shown here is derived from an EMBL/GenBank/DDBJ whole genome shotgun (WGS) entry which is preliminary data.</text>
</comment>
<dbReference type="InterPro" id="IPR008971">
    <property type="entry name" value="HSP40/DnaJ_pept-bd"/>
</dbReference>
<organism evidence="7 8">
    <name type="scientific">Ephemerocybe angulata</name>
    <dbReference type="NCBI Taxonomy" id="980116"/>
    <lineage>
        <taxon>Eukaryota</taxon>
        <taxon>Fungi</taxon>
        <taxon>Dikarya</taxon>
        <taxon>Basidiomycota</taxon>
        <taxon>Agaricomycotina</taxon>
        <taxon>Agaricomycetes</taxon>
        <taxon>Agaricomycetidae</taxon>
        <taxon>Agaricales</taxon>
        <taxon>Agaricineae</taxon>
        <taxon>Psathyrellaceae</taxon>
        <taxon>Ephemerocybe</taxon>
    </lineage>
</organism>
<keyword evidence="2" id="KW-0677">Repeat</keyword>
<evidence type="ECO:0000259" key="6">
    <source>
        <dbReference type="PROSITE" id="PS50076"/>
    </source>
</evidence>
<keyword evidence="4" id="KW-0862">Zinc</keyword>
<dbReference type="CDD" id="cd10747">
    <property type="entry name" value="DnaJ_C"/>
    <property type="match status" value="1"/>
</dbReference>
<dbReference type="InterPro" id="IPR002939">
    <property type="entry name" value="DnaJ_C"/>
</dbReference>
<evidence type="ECO:0000256" key="4">
    <source>
        <dbReference type="ARBA" id="ARBA00022833"/>
    </source>
</evidence>
<dbReference type="InterPro" id="IPR036869">
    <property type="entry name" value="J_dom_sf"/>
</dbReference>
<keyword evidence="8" id="KW-1185">Reference proteome</keyword>
<dbReference type="SUPFAM" id="SSF57938">
    <property type="entry name" value="DnaJ/Hsp40 cysteine-rich domain"/>
    <property type="match status" value="1"/>
</dbReference>
<dbReference type="Gene3D" id="2.10.230.10">
    <property type="entry name" value="Heat shock protein DnaJ, cysteine-rich domain"/>
    <property type="match status" value="1"/>
</dbReference>
<dbReference type="AlphaFoldDB" id="A0A8H5F5L3"/>
<dbReference type="GO" id="GO:0051082">
    <property type="term" value="F:unfolded protein binding"/>
    <property type="evidence" value="ECO:0007669"/>
    <property type="project" value="InterPro"/>
</dbReference>
<reference evidence="7 8" key="1">
    <citation type="journal article" date="2020" name="ISME J.">
        <title>Uncovering the hidden diversity of litter-decomposition mechanisms in mushroom-forming fungi.</title>
        <authorList>
            <person name="Floudas D."/>
            <person name="Bentzer J."/>
            <person name="Ahren D."/>
            <person name="Johansson T."/>
            <person name="Persson P."/>
            <person name="Tunlid A."/>
        </authorList>
    </citation>
    <scope>NUCLEOTIDE SEQUENCE [LARGE SCALE GENOMIC DNA]</scope>
    <source>
        <strain evidence="7 8">CBS 175.51</strain>
    </source>
</reference>
<accession>A0A8H5F5L3</accession>
<protein>
    <recommendedName>
        <fullName evidence="6">J domain-containing protein</fullName>
    </recommendedName>
</protein>
<dbReference type="InterPro" id="IPR036410">
    <property type="entry name" value="HSP_DnaJ_Cys-rich_dom_sf"/>
</dbReference>
<dbReference type="Gene3D" id="1.10.287.110">
    <property type="entry name" value="DnaJ domain"/>
    <property type="match status" value="1"/>
</dbReference>
<dbReference type="FunFam" id="2.60.260.20:FF:000003">
    <property type="entry name" value="DnaJ subfamily A member 2"/>
    <property type="match status" value="1"/>
</dbReference>
<feature type="region of interest" description="Disordered" evidence="5">
    <location>
        <begin position="346"/>
        <end position="390"/>
    </location>
</feature>
<dbReference type="Proteomes" id="UP000541558">
    <property type="component" value="Unassembled WGS sequence"/>
</dbReference>
<feature type="compositionally biased region" description="Basic and acidic residues" evidence="5">
    <location>
        <begin position="346"/>
        <end position="375"/>
    </location>
</feature>
<dbReference type="OrthoDB" id="550424at2759"/>
<dbReference type="Pfam" id="PF00226">
    <property type="entry name" value="DnaJ"/>
    <property type="match status" value="1"/>
</dbReference>
<dbReference type="Gene3D" id="2.60.260.20">
    <property type="entry name" value="Urease metallochaperone UreE, N-terminal domain"/>
    <property type="match status" value="2"/>
</dbReference>
<dbReference type="GO" id="GO:0006457">
    <property type="term" value="P:protein folding"/>
    <property type="evidence" value="ECO:0007669"/>
    <property type="project" value="InterPro"/>
</dbReference>
<dbReference type="CDD" id="cd10719">
    <property type="entry name" value="DnaJ_zf"/>
    <property type="match status" value="1"/>
</dbReference>
<evidence type="ECO:0000313" key="8">
    <source>
        <dbReference type="Proteomes" id="UP000541558"/>
    </source>
</evidence>
<dbReference type="CDD" id="cd06257">
    <property type="entry name" value="DnaJ"/>
    <property type="match status" value="1"/>
</dbReference>
<keyword evidence="1" id="KW-0479">Metal-binding</keyword>
<dbReference type="InterPro" id="IPR044713">
    <property type="entry name" value="DNJA1/2-like"/>
</dbReference>
<dbReference type="SUPFAM" id="SSF46565">
    <property type="entry name" value="Chaperone J-domain"/>
    <property type="match status" value="1"/>
</dbReference>
<keyword evidence="3" id="KW-0863">Zinc-finger</keyword>
<dbReference type="GO" id="GO:0030544">
    <property type="term" value="F:Hsp70 protein binding"/>
    <property type="evidence" value="ECO:0007669"/>
    <property type="project" value="InterPro"/>
</dbReference>
<dbReference type="Pfam" id="PF01556">
    <property type="entry name" value="DnaJ_C"/>
    <property type="match status" value="1"/>
</dbReference>
<gene>
    <name evidence="7" type="ORF">D9611_004417</name>
</gene>
<evidence type="ECO:0000313" key="7">
    <source>
        <dbReference type="EMBL" id="KAF5324670.1"/>
    </source>
</evidence>
<sequence>MIKDTKYYDILEVAPDATKEQITMAFHKKVTTIRASGNLDLLSYKAVNDAHRILTDPSRRAVYDERGPGEPAMLPTWGPTVGQTSGRRSLGDAEAWEVSGSGGTTVTFSEGMAIPRKAKARTLYHRIQASLEDFYLGTKTKLEFTRKNICYECKGLGGKDTKTKRCTACVSGEGSSQCSRCGGRGIYTFISDTCTVCRGYKVVTERRSVIVPVERGIRPGETVLFADEGDRSPEMDPGDLVVTIEETSHPQFRRLGDDLVMQMDIDLLTSLVGGEVSIKHLDKRIVSVSLPSDKVILNGDLKVVPLMGMPVHRAPTSRTFGDLYIRFFVKYPERIDGRSVPLLRDALGHDSNPQEKRDGDVPSDRVSAREPEKKPGSGQVGDKNGLLWMR</sequence>
<proteinExistence type="predicted"/>
<evidence type="ECO:0000256" key="1">
    <source>
        <dbReference type="ARBA" id="ARBA00022723"/>
    </source>
</evidence>
<feature type="domain" description="J" evidence="6">
    <location>
        <begin position="6"/>
        <end position="67"/>
    </location>
</feature>
<dbReference type="SUPFAM" id="SSF49493">
    <property type="entry name" value="HSP40/DnaJ peptide-binding domain"/>
    <property type="match status" value="2"/>
</dbReference>
<dbReference type="EMBL" id="JAACJK010000164">
    <property type="protein sequence ID" value="KAF5324670.1"/>
    <property type="molecule type" value="Genomic_DNA"/>
</dbReference>
<name>A0A8H5F5L3_9AGAR</name>
<evidence type="ECO:0000256" key="2">
    <source>
        <dbReference type="ARBA" id="ARBA00022737"/>
    </source>
</evidence>
<evidence type="ECO:0000256" key="5">
    <source>
        <dbReference type="SAM" id="MobiDB-lite"/>
    </source>
</evidence>
<evidence type="ECO:0000256" key="3">
    <source>
        <dbReference type="ARBA" id="ARBA00022771"/>
    </source>
</evidence>
<dbReference type="PROSITE" id="PS50076">
    <property type="entry name" value="DNAJ_2"/>
    <property type="match status" value="1"/>
</dbReference>
<dbReference type="InterPro" id="IPR001623">
    <property type="entry name" value="DnaJ_domain"/>
</dbReference>
<dbReference type="PANTHER" id="PTHR43888">
    <property type="entry name" value="DNAJ-LIKE-2, ISOFORM A-RELATED"/>
    <property type="match status" value="1"/>
</dbReference>